<dbReference type="GO" id="GO:0004622">
    <property type="term" value="F:phosphatidylcholine lysophospholipase activity"/>
    <property type="evidence" value="ECO:0007669"/>
    <property type="project" value="TreeGrafter"/>
</dbReference>
<dbReference type="Gene3D" id="3.40.50.1110">
    <property type="entry name" value="SGNH hydrolase"/>
    <property type="match status" value="1"/>
</dbReference>
<accession>A0A927B7G1</accession>
<dbReference type="RefSeq" id="WP_191042483.1">
    <property type="nucleotide sequence ID" value="NZ_JACXAA010000015.1"/>
</dbReference>
<organism evidence="2 3">
    <name type="scientific">Spirosoma validum</name>
    <dbReference type="NCBI Taxonomy" id="2771355"/>
    <lineage>
        <taxon>Bacteria</taxon>
        <taxon>Pseudomonadati</taxon>
        <taxon>Bacteroidota</taxon>
        <taxon>Cytophagia</taxon>
        <taxon>Cytophagales</taxon>
        <taxon>Cytophagaceae</taxon>
        <taxon>Spirosoma</taxon>
    </lineage>
</organism>
<gene>
    <name evidence="2" type="ORF">IC230_28510</name>
</gene>
<dbReference type="Proteomes" id="UP000653797">
    <property type="component" value="Unassembled WGS sequence"/>
</dbReference>
<proteinExistence type="predicted"/>
<comment type="caution">
    <text evidence="2">The sequence shown here is derived from an EMBL/GenBank/DDBJ whole genome shotgun (WGS) entry which is preliminary data.</text>
</comment>
<dbReference type="AlphaFoldDB" id="A0A927B7G1"/>
<dbReference type="PANTHER" id="PTHR30383:SF5">
    <property type="entry name" value="SGNH HYDROLASE-TYPE ESTERASE DOMAIN-CONTAINING PROTEIN"/>
    <property type="match status" value="1"/>
</dbReference>
<dbReference type="CDD" id="cd04502">
    <property type="entry name" value="SGNH_hydrolase_like_7"/>
    <property type="match status" value="1"/>
</dbReference>
<reference evidence="2" key="1">
    <citation type="submission" date="2020-09" db="EMBL/GenBank/DDBJ databases">
        <authorList>
            <person name="Kim M.K."/>
        </authorList>
    </citation>
    <scope>NUCLEOTIDE SEQUENCE</scope>
    <source>
        <strain evidence="2">BT704</strain>
    </source>
</reference>
<feature type="domain" description="SGNH hydrolase-type esterase" evidence="1">
    <location>
        <begin position="32"/>
        <end position="185"/>
    </location>
</feature>
<evidence type="ECO:0000313" key="2">
    <source>
        <dbReference type="EMBL" id="MBD2756855.1"/>
    </source>
</evidence>
<dbReference type="InterPro" id="IPR036514">
    <property type="entry name" value="SGNH_hydro_sf"/>
</dbReference>
<keyword evidence="3" id="KW-1185">Reference proteome</keyword>
<dbReference type="PANTHER" id="PTHR30383">
    <property type="entry name" value="THIOESTERASE 1/PROTEASE 1/LYSOPHOSPHOLIPASE L1"/>
    <property type="match status" value="1"/>
</dbReference>
<sequence length="205" mass="23543">MVWYEAEVRQLEDKFRTLPSATDRVVFYGSSSMRLWTTLAQDFSEVNTLNLGFGGSTLAACAWFFERLLVPAAPQSVILYAGDNDLGDGRHSEEVYLFFCAFIEKMEMYLPDVPLTFLSIKISPVRWNIADKIRLANELIKQEVQKNPDFQYVDMTTPLLGSNGQPRQELFEKDGLHLNPQGYRVWQQTIQQAQIFNNLLIPQPL</sequence>
<protein>
    <submittedName>
        <fullName evidence="2">GDSL family lipase</fullName>
    </submittedName>
</protein>
<evidence type="ECO:0000313" key="3">
    <source>
        <dbReference type="Proteomes" id="UP000653797"/>
    </source>
</evidence>
<dbReference type="InterPro" id="IPR013830">
    <property type="entry name" value="SGNH_hydro"/>
</dbReference>
<name>A0A927B7G1_9BACT</name>
<dbReference type="EMBL" id="JACXAA010000015">
    <property type="protein sequence ID" value="MBD2756855.1"/>
    <property type="molecule type" value="Genomic_DNA"/>
</dbReference>
<dbReference type="SUPFAM" id="SSF52266">
    <property type="entry name" value="SGNH hydrolase"/>
    <property type="match status" value="1"/>
</dbReference>
<dbReference type="Pfam" id="PF13472">
    <property type="entry name" value="Lipase_GDSL_2"/>
    <property type="match status" value="1"/>
</dbReference>
<evidence type="ECO:0000259" key="1">
    <source>
        <dbReference type="Pfam" id="PF13472"/>
    </source>
</evidence>
<dbReference type="InterPro" id="IPR051532">
    <property type="entry name" value="Ester_Hydrolysis_Enzymes"/>
</dbReference>